<dbReference type="InterPro" id="IPR054399">
    <property type="entry name" value="Fervidolysin-like_N_prodom"/>
</dbReference>
<dbReference type="Pfam" id="PF17963">
    <property type="entry name" value="Big_9"/>
    <property type="match status" value="2"/>
</dbReference>
<feature type="domain" description="Peptidase S8/S53" evidence="8">
    <location>
        <begin position="573"/>
        <end position="608"/>
    </location>
</feature>
<evidence type="ECO:0000313" key="10">
    <source>
        <dbReference type="EMBL" id="QOR61544.1"/>
    </source>
</evidence>
<sequence length="868" mass="90000">MFKKENLFTGYLVAGMLLGISGTLHAAGTIEDPKVLPVVLPKSAASVKTSGVSSVKPYAEGEVIVVMNESLSASEASTVLAQKKIKVLKEYKNLSNRSKSSYMLVSGDTSTEELVAQLKKDPNVKSVSPNYRRTISATTPNDPGFGDLWGLHNTGQVVNGTSGTADADIDAPEAWDSSTGSLDVVVAVFDTGVDYTHEDLSANMWVNPGEIPGNGIDDDSNGYIDDVYGYDFAGGTDGSNDPDPMDIMGHGTHVSGTIGAEANNGVGVSGVNWDVKIMAIKVFRPDLGAYDSDILEAVDYVLNMKNNYGVNIAAINASYGGLCGTNFQTDPMNDAIKSLGDAGIVFAAAAGNGGADGVGDDNDVTPECPASYDASNIIAVAATDQNDNLASFSNYGATSVDIAAPGTNILSTLPSFEMPDTTIFSDNVESGQGAWAASGSWAITTETANTPTHAWSDSPYGDYANNTDASLTYSTDIDLSGYTGQNIGLGACLKFDIEEGWDYLYIEASGDSGSNWTTLGSITGTQSTWGCGGVVIPDYLKTANFRMRLRLVTDVDVTRDGVYVDDIAIGAINPSNTYAYWAGTSMATPHVTGSVALMAAVFSGETVAERIDRILNGVDILPSLNGKVVTGGRLNIATSINLPGNHSPVAQNDTATTLEDSSVDIAVLANDSDADGDTLSISAVTSPANGTAIINGTQVTYTPDSDYSGSDSFSYTVSDGIGGTATATVSVTVTAVNDAPVAQNDTATVEVNSSVIIAVLSNDSDVDGDTLSISAVTSPANGTAIINGTQITYTPDINYTGSDSFTYTVSDGNGGTDTATVSVTVGADSGSGGGGGCTYNPHSKSIDAMMLLMMMMSLFYPLRRKYFK</sequence>
<evidence type="ECO:0000256" key="2">
    <source>
        <dbReference type="ARBA" id="ARBA00022670"/>
    </source>
</evidence>
<dbReference type="RefSeq" id="WP_197548241.1">
    <property type="nucleotide sequence ID" value="NZ_CP063164.1"/>
</dbReference>
<dbReference type="InterPro" id="IPR050131">
    <property type="entry name" value="Peptidase_S8_subtilisin-like"/>
</dbReference>
<feature type="active site" description="Charge relay system" evidence="5 6">
    <location>
        <position position="250"/>
    </location>
</feature>
<dbReference type="Gene3D" id="3.40.50.200">
    <property type="entry name" value="Peptidase S8/S53 domain"/>
    <property type="match status" value="2"/>
</dbReference>
<feature type="domain" description="Peptidase S8/S53" evidence="8">
    <location>
        <begin position="183"/>
        <end position="427"/>
    </location>
</feature>
<dbReference type="NCBIfam" id="NF033191">
    <property type="entry name" value="JDVT-CTERM"/>
    <property type="match status" value="1"/>
</dbReference>
<feature type="domain" description="Fervidolysin-like N-terminal prodomain" evidence="9">
    <location>
        <begin position="52"/>
        <end position="130"/>
    </location>
</feature>
<dbReference type="PROSITE" id="PS51892">
    <property type="entry name" value="SUBTILASE"/>
    <property type="match status" value="1"/>
</dbReference>
<keyword evidence="11" id="KW-1185">Reference proteome</keyword>
<dbReference type="InterPro" id="IPR023828">
    <property type="entry name" value="Peptidase_S8_Ser-AS"/>
</dbReference>
<dbReference type="SUPFAM" id="SSF52743">
    <property type="entry name" value="Subtilisin-like"/>
    <property type="match status" value="1"/>
</dbReference>
<protein>
    <submittedName>
        <fullName evidence="10">Tandem-95 repeat protein</fullName>
    </submittedName>
</protein>
<evidence type="ECO:0000313" key="11">
    <source>
        <dbReference type="Proteomes" id="UP000595074"/>
    </source>
</evidence>
<dbReference type="PANTHER" id="PTHR43806">
    <property type="entry name" value="PEPTIDASE S8"/>
    <property type="match status" value="1"/>
</dbReference>
<evidence type="ECO:0000256" key="5">
    <source>
        <dbReference type="PIRSR" id="PIRSR615500-1"/>
    </source>
</evidence>
<dbReference type="PRINTS" id="PR00723">
    <property type="entry name" value="SUBTILISIN"/>
</dbReference>
<dbReference type="InterPro" id="IPR015500">
    <property type="entry name" value="Peptidase_S8_subtilisin-rel"/>
</dbReference>
<feature type="active site" description="Charge relay system" evidence="5 6">
    <location>
        <position position="585"/>
    </location>
</feature>
<dbReference type="GO" id="GO:0004252">
    <property type="term" value="F:serine-type endopeptidase activity"/>
    <property type="evidence" value="ECO:0007669"/>
    <property type="project" value="UniProtKB-UniRule"/>
</dbReference>
<evidence type="ECO:0000256" key="1">
    <source>
        <dbReference type="ARBA" id="ARBA00011073"/>
    </source>
</evidence>
<feature type="signal peptide" evidence="7">
    <location>
        <begin position="1"/>
        <end position="26"/>
    </location>
</feature>
<dbReference type="GO" id="GO:0006508">
    <property type="term" value="P:proteolysis"/>
    <property type="evidence" value="ECO:0007669"/>
    <property type="project" value="UniProtKB-KW"/>
</dbReference>
<dbReference type="PROSITE" id="PS00137">
    <property type="entry name" value="SUBTILASE_HIS"/>
    <property type="match status" value="1"/>
</dbReference>
<keyword evidence="7" id="KW-0732">Signal</keyword>
<dbReference type="PANTHER" id="PTHR43806:SF11">
    <property type="entry name" value="CEREVISIN-RELATED"/>
    <property type="match status" value="1"/>
</dbReference>
<dbReference type="EMBL" id="CP063164">
    <property type="protein sequence ID" value="QOR61544.1"/>
    <property type="molecule type" value="Genomic_DNA"/>
</dbReference>
<dbReference type="Gene3D" id="2.60.40.3440">
    <property type="match status" value="2"/>
</dbReference>
<feature type="chain" id="PRO_5029448693" evidence="7">
    <location>
        <begin position="27"/>
        <end position="868"/>
    </location>
</feature>
<evidence type="ECO:0000259" key="9">
    <source>
        <dbReference type="Pfam" id="PF22148"/>
    </source>
</evidence>
<dbReference type="CDD" id="cd07473">
    <property type="entry name" value="Peptidases_S8_Subtilisin_like"/>
    <property type="match status" value="1"/>
</dbReference>
<organism evidence="10 11">
    <name type="scientific">Sulfurovum indicum</name>
    <dbReference type="NCBI Taxonomy" id="2779528"/>
    <lineage>
        <taxon>Bacteria</taxon>
        <taxon>Pseudomonadati</taxon>
        <taxon>Campylobacterota</taxon>
        <taxon>Epsilonproteobacteria</taxon>
        <taxon>Campylobacterales</taxon>
        <taxon>Sulfurovaceae</taxon>
        <taxon>Sulfurovum</taxon>
    </lineage>
</organism>
<dbReference type="InterPro" id="IPR000209">
    <property type="entry name" value="Peptidase_S8/S53_dom"/>
</dbReference>
<reference evidence="10 11" key="1">
    <citation type="submission" date="2020-10" db="EMBL/GenBank/DDBJ databases">
        <title>The genome of sulfurovum sp.</title>
        <authorList>
            <person name="Xie S."/>
            <person name="Shao Z."/>
            <person name="Jiang L."/>
        </authorList>
    </citation>
    <scope>NUCLEOTIDE SEQUENCE [LARGE SCALE GENOMIC DNA]</scope>
    <source>
        <strain evidence="10 11">ST-419</strain>
    </source>
</reference>
<evidence type="ECO:0000256" key="7">
    <source>
        <dbReference type="SAM" id="SignalP"/>
    </source>
</evidence>
<gene>
    <name evidence="10" type="ORF">IMZ28_08880</name>
</gene>
<keyword evidence="3 6" id="KW-0378">Hydrolase</keyword>
<evidence type="ECO:0000256" key="3">
    <source>
        <dbReference type="ARBA" id="ARBA00022801"/>
    </source>
</evidence>
<evidence type="ECO:0000256" key="4">
    <source>
        <dbReference type="ARBA" id="ARBA00022825"/>
    </source>
</evidence>
<dbReference type="InterPro" id="IPR034204">
    <property type="entry name" value="PfSUB1-like_cat_dom"/>
</dbReference>
<keyword evidence="4 6" id="KW-0720">Serine protease</keyword>
<keyword evidence="2 6" id="KW-0645">Protease</keyword>
<dbReference type="PROSITE" id="PS00138">
    <property type="entry name" value="SUBTILASE_SER"/>
    <property type="match status" value="1"/>
</dbReference>
<dbReference type="NCBIfam" id="NF012211">
    <property type="entry name" value="tand_rpt_95"/>
    <property type="match status" value="2"/>
</dbReference>
<dbReference type="KEGG" id="sinu:IMZ28_08880"/>
<dbReference type="Proteomes" id="UP000595074">
    <property type="component" value="Chromosome"/>
</dbReference>
<dbReference type="Pfam" id="PF00082">
    <property type="entry name" value="Peptidase_S8"/>
    <property type="match status" value="2"/>
</dbReference>
<evidence type="ECO:0000259" key="8">
    <source>
        <dbReference type="Pfam" id="PF00082"/>
    </source>
</evidence>
<evidence type="ECO:0000256" key="6">
    <source>
        <dbReference type="PROSITE-ProRule" id="PRU01240"/>
    </source>
</evidence>
<dbReference type="Pfam" id="PF22148">
    <property type="entry name" value="Fervidolysin_NPro-like"/>
    <property type="match status" value="1"/>
</dbReference>
<proteinExistence type="inferred from homology"/>
<name>A0A7M1S2W5_9BACT</name>
<dbReference type="AlphaFoldDB" id="A0A7M1S2W5"/>
<accession>A0A7M1S2W5</accession>
<dbReference type="InterPro" id="IPR022398">
    <property type="entry name" value="Peptidase_S8_His-AS"/>
</dbReference>
<comment type="similarity">
    <text evidence="1 6">Belongs to the peptidase S8 family.</text>
</comment>
<dbReference type="InterPro" id="IPR036852">
    <property type="entry name" value="Peptidase_S8/S53_dom_sf"/>
</dbReference>
<feature type="active site" description="Charge relay system" evidence="5 6">
    <location>
        <position position="190"/>
    </location>
</feature>